<accession>A0A7X2PDH4</accession>
<evidence type="ECO:0000313" key="4">
    <source>
        <dbReference type="Proteomes" id="UP000460549"/>
    </source>
</evidence>
<dbReference type="InterPro" id="IPR007157">
    <property type="entry name" value="PspA_VIPP1"/>
</dbReference>
<keyword evidence="4" id="KW-1185">Reference proteome</keyword>
<dbReference type="Proteomes" id="UP000460549">
    <property type="component" value="Unassembled WGS sequence"/>
</dbReference>
<dbReference type="GO" id="GO:0009271">
    <property type="term" value="P:phage shock"/>
    <property type="evidence" value="ECO:0007669"/>
    <property type="project" value="TreeGrafter"/>
</dbReference>
<keyword evidence="2" id="KW-0175">Coiled coil</keyword>
<protein>
    <submittedName>
        <fullName evidence="3">Phage shock protein A</fullName>
    </submittedName>
</protein>
<feature type="coiled-coil region" evidence="2">
    <location>
        <begin position="63"/>
        <end position="237"/>
    </location>
</feature>
<dbReference type="Pfam" id="PF04012">
    <property type="entry name" value="PspA_IM30"/>
    <property type="match status" value="1"/>
</dbReference>
<dbReference type="PANTHER" id="PTHR31088:SF6">
    <property type="entry name" value="PHAGE SHOCK PROTEIN A"/>
    <property type="match status" value="1"/>
</dbReference>
<name>A0A7X2PDH4_9SPIO</name>
<reference evidence="3 4" key="1">
    <citation type="submission" date="2019-08" db="EMBL/GenBank/DDBJ databases">
        <title>In-depth cultivation of the pig gut microbiome towards novel bacterial diversity and tailored functional studies.</title>
        <authorList>
            <person name="Wylensek D."/>
            <person name="Hitch T.C.A."/>
            <person name="Clavel T."/>
        </authorList>
    </citation>
    <scope>NUCLEOTIDE SEQUENCE [LARGE SCALE GENOMIC DNA]</scope>
    <source>
        <strain evidence="3 4">NM-380-WT-3C1</strain>
    </source>
</reference>
<gene>
    <name evidence="3" type="ORF">FYJ80_09180</name>
</gene>
<comment type="similarity">
    <text evidence="1">Belongs to the PspA/Vipp/IM30 family.</text>
</comment>
<evidence type="ECO:0000313" key="3">
    <source>
        <dbReference type="EMBL" id="MSU06941.1"/>
    </source>
</evidence>
<dbReference type="AlphaFoldDB" id="A0A7X2PDH4"/>
<evidence type="ECO:0000256" key="2">
    <source>
        <dbReference type="SAM" id="Coils"/>
    </source>
</evidence>
<organism evidence="3 4">
    <name type="scientific">Bullifex porci</name>
    <dbReference type="NCBI Taxonomy" id="2606638"/>
    <lineage>
        <taxon>Bacteria</taxon>
        <taxon>Pseudomonadati</taxon>
        <taxon>Spirochaetota</taxon>
        <taxon>Spirochaetia</taxon>
        <taxon>Spirochaetales</taxon>
        <taxon>Spirochaetaceae</taxon>
        <taxon>Bullifex</taxon>
    </lineage>
</organism>
<sequence length="238" mass="27574">MYLRLNKKLFHEGDIKMNVFKRMGDIISSNVNSALDKMEDPKKMINLMITEMEDTEREIKVSIAEKSAELESIKRNISSADDTVKRWADRAQMAVDKGNDDMAKEAIIEKRNALENLKALEANSATLENIIISLKEQLNEVSAKLNEMKTKRNDLLSRANAAKEKMKVNETLREADSIKYAKRFEELQSRIEKWEAEAKIFSPSQKQIKSTKESFEEMELERDIEEELNKLKNNKENN</sequence>
<proteinExistence type="inferred from homology"/>
<dbReference type="GO" id="GO:0005829">
    <property type="term" value="C:cytosol"/>
    <property type="evidence" value="ECO:0007669"/>
    <property type="project" value="TreeGrafter"/>
</dbReference>
<dbReference type="PANTHER" id="PTHR31088">
    <property type="entry name" value="MEMBRANE-ASSOCIATED PROTEIN VIPP1, CHLOROPLASTIC"/>
    <property type="match status" value="1"/>
</dbReference>
<dbReference type="EMBL" id="VUNN01000021">
    <property type="protein sequence ID" value="MSU06941.1"/>
    <property type="molecule type" value="Genomic_DNA"/>
</dbReference>
<evidence type="ECO:0000256" key="1">
    <source>
        <dbReference type="ARBA" id="ARBA00043985"/>
    </source>
</evidence>
<comment type="caution">
    <text evidence="3">The sequence shown here is derived from an EMBL/GenBank/DDBJ whole genome shotgun (WGS) entry which is preliminary data.</text>
</comment>